<dbReference type="GO" id="GO:0000976">
    <property type="term" value="F:transcription cis-regulatory region binding"/>
    <property type="evidence" value="ECO:0007669"/>
    <property type="project" value="TreeGrafter"/>
</dbReference>
<dbReference type="InterPro" id="IPR039420">
    <property type="entry name" value="WalR-like"/>
</dbReference>
<dbReference type="EMBL" id="VSSQ01003257">
    <property type="protein sequence ID" value="MPM19854.1"/>
    <property type="molecule type" value="Genomic_DNA"/>
</dbReference>
<dbReference type="InterPro" id="IPR001789">
    <property type="entry name" value="Sig_transdc_resp-reg_receiver"/>
</dbReference>
<keyword evidence="3" id="KW-0805">Transcription regulation</keyword>
<dbReference type="InterPro" id="IPR011006">
    <property type="entry name" value="CheY-like_superfamily"/>
</dbReference>
<comment type="caution">
    <text evidence="8">The sequence shown here is derived from an EMBL/GenBank/DDBJ whole genome shotgun (WGS) entry which is preliminary data.</text>
</comment>
<dbReference type="GO" id="GO:0005829">
    <property type="term" value="C:cytosol"/>
    <property type="evidence" value="ECO:0007669"/>
    <property type="project" value="TreeGrafter"/>
</dbReference>
<evidence type="ECO:0000256" key="3">
    <source>
        <dbReference type="ARBA" id="ARBA00023015"/>
    </source>
</evidence>
<evidence type="ECO:0000256" key="2">
    <source>
        <dbReference type="ARBA" id="ARBA00023012"/>
    </source>
</evidence>
<accession>A0A644Y0U6</accession>
<dbReference type="Pfam" id="PF00072">
    <property type="entry name" value="Response_reg"/>
    <property type="match status" value="1"/>
</dbReference>
<dbReference type="CDD" id="cd00383">
    <property type="entry name" value="trans_reg_C"/>
    <property type="match status" value="1"/>
</dbReference>
<evidence type="ECO:0000259" key="6">
    <source>
        <dbReference type="PROSITE" id="PS50110"/>
    </source>
</evidence>
<evidence type="ECO:0000256" key="5">
    <source>
        <dbReference type="ARBA" id="ARBA00023163"/>
    </source>
</evidence>
<protein>
    <submittedName>
        <fullName evidence="8">Sensory transduction protein regX3</fullName>
    </submittedName>
</protein>
<gene>
    <name evidence="8" type="primary">regX3_13</name>
    <name evidence="8" type="ORF">SDC9_66281</name>
</gene>
<dbReference type="CDD" id="cd17574">
    <property type="entry name" value="REC_OmpR"/>
    <property type="match status" value="1"/>
</dbReference>
<evidence type="ECO:0000313" key="8">
    <source>
        <dbReference type="EMBL" id="MPM19854.1"/>
    </source>
</evidence>
<organism evidence="8">
    <name type="scientific">bioreactor metagenome</name>
    <dbReference type="NCBI Taxonomy" id="1076179"/>
    <lineage>
        <taxon>unclassified sequences</taxon>
        <taxon>metagenomes</taxon>
        <taxon>ecological metagenomes</taxon>
    </lineage>
</organism>
<evidence type="ECO:0000256" key="4">
    <source>
        <dbReference type="ARBA" id="ARBA00023125"/>
    </source>
</evidence>
<dbReference type="Pfam" id="PF00486">
    <property type="entry name" value="Trans_reg_C"/>
    <property type="match status" value="1"/>
</dbReference>
<dbReference type="AlphaFoldDB" id="A0A644Y0U6"/>
<evidence type="ECO:0000259" key="7">
    <source>
        <dbReference type="PROSITE" id="PS51755"/>
    </source>
</evidence>
<dbReference type="InterPro" id="IPR001867">
    <property type="entry name" value="OmpR/PhoB-type_DNA-bd"/>
</dbReference>
<dbReference type="Gene3D" id="3.40.50.2300">
    <property type="match status" value="1"/>
</dbReference>
<keyword evidence="5" id="KW-0804">Transcription</keyword>
<sequence>MRRILVVEDDEAINKLICMNLNVAGYETVPVFDGAAAKSALASSGAFDLALLDIMLPQADGFSLLEPLNARGVPAIFLTAKNDLESKLRGLTEGAEDYIVKPFEILELLVRVEKVLARHGANDDAIALGEVEIHPLERVVLRCGESVPLTPIEFDLLLLFARNRNIALSRERLLGSVWGADFLGESRTVDIHISQLRRKTGLSIVSVSKIGYRLEG</sequence>
<keyword evidence="4" id="KW-0238">DNA-binding</keyword>
<dbReference type="GO" id="GO:0006355">
    <property type="term" value="P:regulation of DNA-templated transcription"/>
    <property type="evidence" value="ECO:0007669"/>
    <property type="project" value="InterPro"/>
</dbReference>
<proteinExistence type="predicted"/>
<name>A0A644Y0U6_9ZZZZ</name>
<dbReference type="PROSITE" id="PS51755">
    <property type="entry name" value="OMPR_PHOB"/>
    <property type="match status" value="1"/>
</dbReference>
<feature type="domain" description="OmpR/PhoB-type" evidence="7">
    <location>
        <begin position="123"/>
        <end position="216"/>
    </location>
</feature>
<dbReference type="GO" id="GO:0032993">
    <property type="term" value="C:protein-DNA complex"/>
    <property type="evidence" value="ECO:0007669"/>
    <property type="project" value="TreeGrafter"/>
</dbReference>
<reference evidence="8" key="1">
    <citation type="submission" date="2019-08" db="EMBL/GenBank/DDBJ databases">
        <authorList>
            <person name="Kucharzyk K."/>
            <person name="Murdoch R.W."/>
            <person name="Higgins S."/>
            <person name="Loffler F."/>
        </authorList>
    </citation>
    <scope>NUCLEOTIDE SEQUENCE</scope>
</reference>
<evidence type="ECO:0000256" key="1">
    <source>
        <dbReference type="ARBA" id="ARBA00022553"/>
    </source>
</evidence>
<feature type="domain" description="Response regulatory" evidence="6">
    <location>
        <begin position="3"/>
        <end position="116"/>
    </location>
</feature>
<dbReference type="PANTHER" id="PTHR48111">
    <property type="entry name" value="REGULATOR OF RPOS"/>
    <property type="match status" value="1"/>
</dbReference>
<dbReference type="PROSITE" id="PS50110">
    <property type="entry name" value="RESPONSE_REGULATORY"/>
    <property type="match status" value="1"/>
</dbReference>
<dbReference type="GO" id="GO:0000156">
    <property type="term" value="F:phosphorelay response regulator activity"/>
    <property type="evidence" value="ECO:0007669"/>
    <property type="project" value="TreeGrafter"/>
</dbReference>
<dbReference type="SMART" id="SM00862">
    <property type="entry name" value="Trans_reg_C"/>
    <property type="match status" value="1"/>
</dbReference>
<dbReference type="PANTHER" id="PTHR48111:SF22">
    <property type="entry name" value="REGULATOR OF RPOS"/>
    <property type="match status" value="1"/>
</dbReference>
<dbReference type="SUPFAM" id="SSF52172">
    <property type="entry name" value="CheY-like"/>
    <property type="match status" value="1"/>
</dbReference>
<keyword evidence="1" id="KW-0597">Phosphoprotein</keyword>
<keyword evidence="2" id="KW-0902">Two-component regulatory system</keyword>
<dbReference type="InterPro" id="IPR036388">
    <property type="entry name" value="WH-like_DNA-bd_sf"/>
</dbReference>
<dbReference type="Gene3D" id="1.10.10.10">
    <property type="entry name" value="Winged helix-like DNA-binding domain superfamily/Winged helix DNA-binding domain"/>
    <property type="match status" value="1"/>
</dbReference>
<dbReference type="SMART" id="SM00448">
    <property type="entry name" value="REC"/>
    <property type="match status" value="1"/>
</dbReference>